<keyword evidence="6 11" id="KW-1133">Transmembrane helix</keyword>
<feature type="transmembrane region" description="Helical" evidence="11">
    <location>
        <begin position="20"/>
        <end position="44"/>
    </location>
</feature>
<feature type="region of interest" description="Disordered" evidence="10">
    <location>
        <begin position="292"/>
        <end position="328"/>
    </location>
</feature>
<keyword evidence="14" id="KW-0282">Flagellum</keyword>
<evidence type="ECO:0000259" key="13">
    <source>
        <dbReference type="Pfam" id="PF08345"/>
    </source>
</evidence>
<reference evidence="14" key="1">
    <citation type="journal article" date="2020" name="ISME J.">
        <title>Gammaproteobacteria mediating utilization of methyl-, sulfur- and petroleum organic compounds in deep ocean hydrothermal plumes.</title>
        <authorList>
            <person name="Zhou Z."/>
            <person name="Liu Y."/>
            <person name="Pan J."/>
            <person name="Cron B.R."/>
            <person name="Toner B.M."/>
            <person name="Anantharaman K."/>
            <person name="Breier J.A."/>
            <person name="Dick G.J."/>
            <person name="Li M."/>
        </authorList>
    </citation>
    <scope>NUCLEOTIDE SEQUENCE</scope>
    <source>
        <strain evidence="14">SZUA-1501</strain>
    </source>
</reference>
<evidence type="ECO:0000313" key="14">
    <source>
        <dbReference type="EMBL" id="HIP97925.1"/>
    </source>
</evidence>
<evidence type="ECO:0000256" key="10">
    <source>
        <dbReference type="SAM" id="MobiDB-lite"/>
    </source>
</evidence>
<dbReference type="GO" id="GO:0071973">
    <property type="term" value="P:bacterial-type flagellum-dependent cell motility"/>
    <property type="evidence" value="ECO:0007669"/>
    <property type="project" value="InterPro"/>
</dbReference>
<evidence type="ECO:0000256" key="11">
    <source>
        <dbReference type="SAM" id="Phobius"/>
    </source>
</evidence>
<evidence type="ECO:0000256" key="8">
    <source>
        <dbReference type="ARBA" id="ARBA00023143"/>
    </source>
</evidence>
<dbReference type="InterPro" id="IPR045851">
    <property type="entry name" value="AMP-bd_C_sf"/>
</dbReference>
<accession>A0A9D0YPV7</accession>
<evidence type="ECO:0000256" key="4">
    <source>
        <dbReference type="ARBA" id="ARBA00022475"/>
    </source>
</evidence>
<dbReference type="InterPro" id="IPR006182">
    <property type="entry name" value="FliF_N_dom"/>
</dbReference>
<protein>
    <recommendedName>
        <fullName evidence="9">Flagellar M-ring protein</fullName>
    </recommendedName>
</protein>
<dbReference type="GO" id="GO:0005886">
    <property type="term" value="C:plasma membrane"/>
    <property type="evidence" value="ECO:0007669"/>
    <property type="project" value="UniProtKB-SubCell"/>
</dbReference>
<name>A0A9D0YPV7_AQUAO</name>
<feature type="transmembrane region" description="Helical" evidence="11">
    <location>
        <begin position="422"/>
        <end position="442"/>
    </location>
</feature>
<gene>
    <name evidence="14" type="primary">fliF</name>
    <name evidence="14" type="ORF">EYH37_00950</name>
</gene>
<keyword evidence="4" id="KW-1003">Cell membrane</keyword>
<evidence type="ECO:0000256" key="9">
    <source>
        <dbReference type="PIRNR" id="PIRNR004862"/>
    </source>
</evidence>
<evidence type="ECO:0000256" key="2">
    <source>
        <dbReference type="ARBA" id="ARBA00004651"/>
    </source>
</evidence>
<dbReference type="NCBIfam" id="TIGR00206">
    <property type="entry name" value="fliF"/>
    <property type="match status" value="1"/>
</dbReference>
<comment type="similarity">
    <text evidence="3 9">Belongs to the FliF family.</text>
</comment>
<dbReference type="PANTHER" id="PTHR30046:SF0">
    <property type="entry name" value="FLAGELLAR M-RING PROTEIN"/>
    <property type="match status" value="1"/>
</dbReference>
<dbReference type="InterPro" id="IPR000067">
    <property type="entry name" value="FlgMring_FliF"/>
</dbReference>
<keyword evidence="5 11" id="KW-0812">Transmembrane</keyword>
<dbReference type="GO" id="GO:0003774">
    <property type="term" value="F:cytoskeletal motor activity"/>
    <property type="evidence" value="ECO:0007669"/>
    <property type="project" value="InterPro"/>
</dbReference>
<dbReference type="PRINTS" id="PR01009">
    <property type="entry name" value="FLGMRINGFLIF"/>
</dbReference>
<dbReference type="PIRSF" id="PIRSF004862">
    <property type="entry name" value="FliF"/>
    <property type="match status" value="1"/>
</dbReference>
<dbReference type="Proteomes" id="UP000606463">
    <property type="component" value="Unassembled WGS sequence"/>
</dbReference>
<evidence type="ECO:0000256" key="3">
    <source>
        <dbReference type="ARBA" id="ARBA00007971"/>
    </source>
</evidence>
<keyword evidence="14" id="KW-0969">Cilium</keyword>
<keyword evidence="7 11" id="KW-0472">Membrane</keyword>
<dbReference type="AlphaFoldDB" id="A0A9D0YPV7"/>
<comment type="subcellular location">
    <subcellularLocation>
        <location evidence="1 9">Bacterial flagellum basal body</location>
    </subcellularLocation>
    <subcellularLocation>
        <location evidence="2">Cell membrane</location>
        <topology evidence="2">Multi-pass membrane protein</topology>
    </subcellularLocation>
</comment>
<comment type="function">
    <text evidence="9">The M ring may be actively involved in energy transduction.</text>
</comment>
<evidence type="ECO:0000256" key="7">
    <source>
        <dbReference type="ARBA" id="ARBA00023136"/>
    </source>
</evidence>
<evidence type="ECO:0000313" key="15">
    <source>
        <dbReference type="Proteomes" id="UP000606463"/>
    </source>
</evidence>
<dbReference type="PANTHER" id="PTHR30046">
    <property type="entry name" value="FLAGELLAR M-RING PROTEIN"/>
    <property type="match status" value="1"/>
</dbReference>
<evidence type="ECO:0000256" key="6">
    <source>
        <dbReference type="ARBA" id="ARBA00022989"/>
    </source>
</evidence>
<feature type="compositionally biased region" description="Basic and acidic residues" evidence="10">
    <location>
        <begin position="293"/>
        <end position="303"/>
    </location>
</feature>
<dbReference type="Pfam" id="PF01514">
    <property type="entry name" value="YscJ_FliF"/>
    <property type="match status" value="1"/>
</dbReference>
<comment type="caution">
    <text evidence="14">The sequence shown here is derived from an EMBL/GenBank/DDBJ whole genome shotgun (WGS) entry which is preliminary data.</text>
</comment>
<dbReference type="EMBL" id="DQVE01000011">
    <property type="protein sequence ID" value="HIP97925.1"/>
    <property type="molecule type" value="Genomic_DNA"/>
</dbReference>
<dbReference type="Gene3D" id="3.30.300.30">
    <property type="match status" value="1"/>
</dbReference>
<organism evidence="14 15">
    <name type="scientific">Aquifex aeolicus</name>
    <dbReference type="NCBI Taxonomy" id="63363"/>
    <lineage>
        <taxon>Bacteria</taxon>
        <taxon>Pseudomonadati</taxon>
        <taxon>Aquificota</taxon>
        <taxon>Aquificia</taxon>
        <taxon>Aquificales</taxon>
        <taxon>Aquificaceae</taxon>
        <taxon>Aquifex</taxon>
    </lineage>
</organism>
<keyword evidence="8 9" id="KW-0975">Bacterial flagellum</keyword>
<dbReference type="InterPro" id="IPR043427">
    <property type="entry name" value="YscJ/FliF"/>
</dbReference>
<evidence type="ECO:0000256" key="5">
    <source>
        <dbReference type="ARBA" id="ARBA00022692"/>
    </source>
</evidence>
<feature type="domain" description="Flagellar M-ring N-terminal" evidence="12">
    <location>
        <begin position="45"/>
        <end position="219"/>
    </location>
</feature>
<dbReference type="Pfam" id="PF08345">
    <property type="entry name" value="YscJ_FliF_C"/>
    <property type="match status" value="1"/>
</dbReference>
<evidence type="ECO:0000256" key="1">
    <source>
        <dbReference type="ARBA" id="ARBA00004117"/>
    </source>
</evidence>
<proteinExistence type="inferred from homology"/>
<dbReference type="GO" id="GO:0009431">
    <property type="term" value="C:bacterial-type flagellum basal body, MS ring"/>
    <property type="evidence" value="ECO:0007669"/>
    <property type="project" value="InterPro"/>
</dbReference>
<sequence>MEKIKEFWNKFLDWYKGLNLWQKIAVAGVPILATASLLLVAYLATPHREVLFSNLDPSTLQKIEYTLSRLGVDYKIDFKKGTVYVPADKVNQLRLYLTEQGIISPDNKVGFEIFDKQSFTVSDFAQQVNYLRALEGELERTIKAIEAVDDVKVNIALPRQSVFARPQEEPRASVLLKLKPGKELSPQQIKAIRNLVVASVVGLKPQNVVIVDQYGRELTSFIEEETSSIGLATNQLKLKLHYENILQKEIENILSSVVGFGNSKVKVSLYLDFSKHQEKNYEVNPDKTAIVSQEKEKKQKRTVEPVGVPGTESNIPPGKGKGSQATSVETSKRSITNYEVSYVERLIDDPTVRIKKISVGVIINSSIKDIEPEKIKQFLISSLGLNLSRGDKISVVVLPFKGKEEVEKLFAQRKKRELDWRIYAGLILLLAIILGAALFFYIKRKKTEEELEKVEVYGGLTGAPAGAAAIPEKAEESLIKQLSRLAKENPELYKKILLKWLKTQE</sequence>
<evidence type="ECO:0000259" key="12">
    <source>
        <dbReference type="Pfam" id="PF01514"/>
    </source>
</evidence>
<feature type="domain" description="Flagellar M-ring C-terminal" evidence="13">
    <location>
        <begin position="254"/>
        <end position="400"/>
    </location>
</feature>
<dbReference type="InterPro" id="IPR013556">
    <property type="entry name" value="Flag_M-ring_C"/>
</dbReference>
<keyword evidence="14" id="KW-0966">Cell projection</keyword>